<evidence type="ECO:0000313" key="3">
    <source>
        <dbReference type="Proteomes" id="UP001348817"/>
    </source>
</evidence>
<feature type="signal peptide" evidence="1">
    <location>
        <begin position="1"/>
        <end position="19"/>
    </location>
</feature>
<evidence type="ECO:0000313" key="2">
    <source>
        <dbReference type="EMBL" id="BDD08692.1"/>
    </source>
</evidence>
<sequence length="206" mass="23255">MKKILILALVLLASGVTHANGVKGLDSLTNKKRSLWIPDFAKLQYAGGLGMFSVHGGYNFGKRRQHELDLGFGFKPEEVRGSEDIQLLSVGYQLSTIKPIELGKGWSIDPLTVGITYIFYFDQYLDDLKDGFPEGYYFLRNDQTLQLGLEASVTKRFKKGKTIKGMTAYFNANQDLVYLLNTYRSFRQEHGHLISLGCGVVFHFEL</sequence>
<reference evidence="2 3" key="1">
    <citation type="submission" date="2021-12" db="EMBL/GenBank/DDBJ databases">
        <title>Genome sequencing of bacteria with rrn-lacking chromosome and rrn-plasmid.</title>
        <authorList>
            <person name="Anda M."/>
            <person name="Iwasaki W."/>
        </authorList>
    </citation>
    <scope>NUCLEOTIDE SEQUENCE [LARGE SCALE GENOMIC DNA]</scope>
    <source>
        <strain evidence="2 3">DSM 100852</strain>
    </source>
</reference>
<feature type="chain" id="PRO_5043840739" description="Outer membrane protein beta-barrel domain-containing protein" evidence="1">
    <location>
        <begin position="20"/>
        <end position="206"/>
    </location>
</feature>
<keyword evidence="3" id="KW-1185">Reference proteome</keyword>
<dbReference type="EMBL" id="AP025314">
    <property type="protein sequence ID" value="BDD08692.1"/>
    <property type="molecule type" value="Genomic_DNA"/>
</dbReference>
<keyword evidence="1" id="KW-0732">Signal</keyword>
<dbReference type="AlphaFoldDB" id="A0AAU9CTG0"/>
<accession>A0AAU9CTG0</accession>
<gene>
    <name evidence="2" type="ORF">FUAX_11240</name>
</gene>
<proteinExistence type="predicted"/>
<dbReference type="Proteomes" id="UP001348817">
    <property type="component" value="Chromosome"/>
</dbReference>
<evidence type="ECO:0000256" key="1">
    <source>
        <dbReference type="SAM" id="SignalP"/>
    </source>
</evidence>
<organism evidence="2 3">
    <name type="scientific">Fulvitalea axinellae</name>
    <dbReference type="NCBI Taxonomy" id="1182444"/>
    <lineage>
        <taxon>Bacteria</taxon>
        <taxon>Pseudomonadati</taxon>
        <taxon>Bacteroidota</taxon>
        <taxon>Cytophagia</taxon>
        <taxon>Cytophagales</taxon>
        <taxon>Persicobacteraceae</taxon>
        <taxon>Fulvitalea</taxon>
    </lineage>
</organism>
<dbReference type="KEGG" id="fax:FUAX_11240"/>
<protein>
    <recommendedName>
        <fullName evidence="4">Outer membrane protein beta-barrel domain-containing protein</fullName>
    </recommendedName>
</protein>
<name>A0AAU9CTG0_9BACT</name>
<dbReference type="RefSeq" id="WP_338393935.1">
    <property type="nucleotide sequence ID" value="NZ_AP025314.1"/>
</dbReference>
<evidence type="ECO:0008006" key="4">
    <source>
        <dbReference type="Google" id="ProtNLM"/>
    </source>
</evidence>